<dbReference type="PANTHER" id="PTHR42939:SF1">
    <property type="entry name" value="ABC TRANSPORTER ATP-BINDING PROTEIN ALBC-RELATED"/>
    <property type="match status" value="1"/>
</dbReference>
<keyword evidence="1" id="KW-0813">Transport</keyword>
<dbReference type="RefSeq" id="WP_200124233.1">
    <property type="nucleotide sequence ID" value="NZ_CP054705.1"/>
</dbReference>
<dbReference type="SUPFAM" id="SSF52540">
    <property type="entry name" value="P-loop containing nucleoside triphosphate hydrolases"/>
    <property type="match status" value="1"/>
</dbReference>
<evidence type="ECO:0000259" key="4">
    <source>
        <dbReference type="PROSITE" id="PS50893"/>
    </source>
</evidence>
<dbReference type="Gene3D" id="3.40.50.300">
    <property type="entry name" value="P-loop containing nucleotide triphosphate hydrolases"/>
    <property type="match status" value="1"/>
</dbReference>
<accession>A0A7T6Z5C6</accession>
<dbReference type="InterPro" id="IPR003439">
    <property type="entry name" value="ABC_transporter-like_ATP-bd"/>
</dbReference>
<dbReference type="EMBL" id="CP054705">
    <property type="protein sequence ID" value="QQK77108.1"/>
    <property type="molecule type" value="Genomic_DNA"/>
</dbReference>
<name>A0A7T6Z5C6_9BACI</name>
<dbReference type="Proteomes" id="UP000595823">
    <property type="component" value="Chromosome"/>
</dbReference>
<proteinExistence type="predicted"/>
<dbReference type="KEGG" id="scia:HUG15_17010"/>
<organism evidence="5 6">
    <name type="scientific">Salicibibacter cibarius</name>
    <dbReference type="NCBI Taxonomy" id="2743000"/>
    <lineage>
        <taxon>Bacteria</taxon>
        <taxon>Bacillati</taxon>
        <taxon>Bacillota</taxon>
        <taxon>Bacilli</taxon>
        <taxon>Bacillales</taxon>
        <taxon>Bacillaceae</taxon>
        <taxon>Salicibibacter</taxon>
    </lineage>
</organism>
<dbReference type="SMART" id="SM00382">
    <property type="entry name" value="AAA"/>
    <property type="match status" value="1"/>
</dbReference>
<dbReference type="GO" id="GO:0005524">
    <property type="term" value="F:ATP binding"/>
    <property type="evidence" value="ECO:0007669"/>
    <property type="project" value="UniProtKB-KW"/>
</dbReference>
<evidence type="ECO:0000256" key="1">
    <source>
        <dbReference type="ARBA" id="ARBA00022448"/>
    </source>
</evidence>
<dbReference type="InterPro" id="IPR027417">
    <property type="entry name" value="P-loop_NTPase"/>
</dbReference>
<evidence type="ECO:0000256" key="2">
    <source>
        <dbReference type="ARBA" id="ARBA00022741"/>
    </source>
</evidence>
<keyword evidence="2" id="KW-0547">Nucleotide-binding</keyword>
<keyword evidence="6" id="KW-1185">Reference proteome</keyword>
<keyword evidence="3 5" id="KW-0067">ATP-binding</keyword>
<reference evidence="5 6" key="1">
    <citation type="submission" date="2020-06" db="EMBL/GenBank/DDBJ databases">
        <title>Genomic analysis of Salicibibacter sp. NKC5-3.</title>
        <authorList>
            <person name="Oh Y.J."/>
        </authorList>
    </citation>
    <scope>NUCLEOTIDE SEQUENCE [LARGE SCALE GENOMIC DNA]</scope>
    <source>
        <strain evidence="5 6">NKC5-3</strain>
    </source>
</reference>
<gene>
    <name evidence="5" type="ORF">HUG15_17010</name>
</gene>
<dbReference type="Pfam" id="PF00005">
    <property type="entry name" value="ABC_tran"/>
    <property type="match status" value="1"/>
</dbReference>
<feature type="domain" description="ABC transporter" evidence="4">
    <location>
        <begin position="3"/>
        <end position="228"/>
    </location>
</feature>
<dbReference type="AlphaFoldDB" id="A0A7T6Z5C6"/>
<dbReference type="PROSITE" id="PS50893">
    <property type="entry name" value="ABC_TRANSPORTER_2"/>
    <property type="match status" value="1"/>
</dbReference>
<dbReference type="InterPro" id="IPR003593">
    <property type="entry name" value="AAA+_ATPase"/>
</dbReference>
<sequence>MKVESRNLHLRFGNFTALNDLTFELSDEKIYGLLGRNGAGKTTLLSIMAAFRESSSGSIAINGEEPFENAKIMQQIAFMYDKDYSDESENAKSILEFAERYRPNFDMDYADYLIDRFKLDKKKSISKFSKGMQSAFNVIMGLVARTPITIFDEAYLGMDAPSRNIFYEELLEDQQNHPRIMILSTHFVSEMDYLFDEVVILHEGNMLLQEETDALLAKGATMTGHADIVDDVVQSKQQINVQYLGQTKAVTVYGELSDEETKMAVKQGLEVTPVSLQDLFIHLTKGTDEDESSV</sequence>
<dbReference type="GO" id="GO:0016887">
    <property type="term" value="F:ATP hydrolysis activity"/>
    <property type="evidence" value="ECO:0007669"/>
    <property type="project" value="InterPro"/>
</dbReference>
<dbReference type="InterPro" id="IPR017871">
    <property type="entry name" value="ABC_transporter-like_CS"/>
</dbReference>
<protein>
    <submittedName>
        <fullName evidence="5">ABC transporter ATP-binding protein</fullName>
    </submittedName>
</protein>
<evidence type="ECO:0000313" key="6">
    <source>
        <dbReference type="Proteomes" id="UP000595823"/>
    </source>
</evidence>
<evidence type="ECO:0000256" key="3">
    <source>
        <dbReference type="ARBA" id="ARBA00022840"/>
    </source>
</evidence>
<dbReference type="PANTHER" id="PTHR42939">
    <property type="entry name" value="ABC TRANSPORTER ATP-BINDING PROTEIN ALBC-RELATED"/>
    <property type="match status" value="1"/>
</dbReference>
<evidence type="ECO:0000313" key="5">
    <source>
        <dbReference type="EMBL" id="QQK77108.1"/>
    </source>
</evidence>
<dbReference type="InterPro" id="IPR051782">
    <property type="entry name" value="ABC_Transporter_VariousFunc"/>
</dbReference>
<dbReference type="PROSITE" id="PS00211">
    <property type="entry name" value="ABC_TRANSPORTER_1"/>
    <property type="match status" value="1"/>
</dbReference>